<evidence type="ECO:0000313" key="8">
    <source>
        <dbReference type="EMBL" id="KAG5844842.1"/>
    </source>
</evidence>
<gene>
    <name evidence="8" type="ORF">ANANG_G00167340</name>
</gene>
<protein>
    <recommendedName>
        <fullName evidence="10">Transmembrane protein 88-like</fullName>
    </recommendedName>
</protein>
<sequence>MRSASPDQQRHTEPTDTLAPITQNCAQTHEEKDLQLLPHPPSPPSALTLHPDTPAPNRRSGTPARDREREQKKGRQIGHTPQLSGEGNEASPNHAHLQHTNSAASTATPAGAVVPPPYSAAGGAEPAAELRSSLDCWACSVLVTAQNMVIASLNLALAAAIFCLILTPAILMVTFGFLCHSTVNCTPHGTAELCSDLLSDGGCVALLVVGFLLVTPLLVLALAAYCRLARHLQLGLCFIPTAAPSTRTCPPPATAACPAAARGRQRAPARAASGSEREGE</sequence>
<dbReference type="PANTHER" id="PTHR28628">
    <property type="entry name" value="TRANSMEMBRANE PROTEIN 88-RELATED"/>
    <property type="match status" value="1"/>
</dbReference>
<evidence type="ECO:0000256" key="7">
    <source>
        <dbReference type="SAM" id="Phobius"/>
    </source>
</evidence>
<proteinExistence type="inferred from homology"/>
<keyword evidence="9" id="KW-1185">Reference proteome</keyword>
<organism evidence="8 9">
    <name type="scientific">Anguilla anguilla</name>
    <name type="common">European freshwater eel</name>
    <name type="synonym">Muraena anguilla</name>
    <dbReference type="NCBI Taxonomy" id="7936"/>
    <lineage>
        <taxon>Eukaryota</taxon>
        <taxon>Metazoa</taxon>
        <taxon>Chordata</taxon>
        <taxon>Craniata</taxon>
        <taxon>Vertebrata</taxon>
        <taxon>Euteleostomi</taxon>
        <taxon>Actinopterygii</taxon>
        <taxon>Neopterygii</taxon>
        <taxon>Teleostei</taxon>
        <taxon>Anguilliformes</taxon>
        <taxon>Anguillidae</taxon>
        <taxon>Anguilla</taxon>
    </lineage>
</organism>
<dbReference type="PANTHER" id="PTHR28628:SF3">
    <property type="entry name" value="TRANSMEMBRANE PROTEIN 88"/>
    <property type="match status" value="1"/>
</dbReference>
<comment type="subcellular location">
    <subcellularLocation>
        <location evidence="1">Membrane</location>
        <topology evidence="1">Multi-pass membrane protein</topology>
    </subcellularLocation>
</comment>
<feature type="transmembrane region" description="Helical" evidence="7">
    <location>
        <begin position="204"/>
        <end position="226"/>
    </location>
</feature>
<evidence type="ECO:0000256" key="1">
    <source>
        <dbReference type="ARBA" id="ARBA00004141"/>
    </source>
</evidence>
<dbReference type="EMBL" id="JAFIRN010000008">
    <property type="protein sequence ID" value="KAG5844842.1"/>
    <property type="molecule type" value="Genomic_DNA"/>
</dbReference>
<keyword evidence="3 7" id="KW-0812">Transmembrane</keyword>
<name>A0A9D3RZF5_ANGAN</name>
<reference evidence="8" key="1">
    <citation type="submission" date="2021-01" db="EMBL/GenBank/DDBJ databases">
        <title>A chromosome-scale assembly of European eel, Anguilla anguilla.</title>
        <authorList>
            <person name="Henkel C."/>
            <person name="Jong-Raadsen S.A."/>
            <person name="Dufour S."/>
            <person name="Weltzien F.-A."/>
            <person name="Palstra A.P."/>
            <person name="Pelster B."/>
            <person name="Spaink H.P."/>
            <person name="Van Den Thillart G.E."/>
            <person name="Jansen H."/>
            <person name="Zahm M."/>
            <person name="Klopp C."/>
            <person name="Cedric C."/>
            <person name="Louis A."/>
            <person name="Berthelot C."/>
            <person name="Parey E."/>
            <person name="Roest Crollius H."/>
            <person name="Montfort J."/>
            <person name="Robinson-Rechavi M."/>
            <person name="Bucao C."/>
            <person name="Bouchez O."/>
            <person name="Gislard M."/>
            <person name="Lluch J."/>
            <person name="Milhes M."/>
            <person name="Lampietro C."/>
            <person name="Lopez Roques C."/>
            <person name="Donnadieu C."/>
            <person name="Braasch I."/>
            <person name="Desvignes T."/>
            <person name="Postlethwait J."/>
            <person name="Bobe J."/>
            <person name="Guiguen Y."/>
            <person name="Dirks R."/>
        </authorList>
    </citation>
    <scope>NUCLEOTIDE SEQUENCE</scope>
    <source>
        <strain evidence="8">Tag_6206</strain>
        <tissue evidence="8">Liver</tissue>
    </source>
</reference>
<evidence type="ECO:0000313" key="9">
    <source>
        <dbReference type="Proteomes" id="UP001044222"/>
    </source>
</evidence>
<feature type="region of interest" description="Disordered" evidence="6">
    <location>
        <begin position="1"/>
        <end position="111"/>
    </location>
</feature>
<dbReference type="AlphaFoldDB" id="A0A9D3RZF5"/>
<evidence type="ECO:0000256" key="2">
    <source>
        <dbReference type="ARBA" id="ARBA00005734"/>
    </source>
</evidence>
<evidence type="ECO:0000256" key="5">
    <source>
        <dbReference type="ARBA" id="ARBA00023136"/>
    </source>
</evidence>
<feature type="compositionally biased region" description="Low complexity" evidence="6">
    <location>
        <begin position="253"/>
        <end position="274"/>
    </location>
</feature>
<feature type="compositionally biased region" description="Low complexity" evidence="6">
    <location>
        <begin position="102"/>
        <end position="111"/>
    </location>
</feature>
<evidence type="ECO:0008006" key="10">
    <source>
        <dbReference type="Google" id="ProtNLM"/>
    </source>
</evidence>
<dbReference type="InterPro" id="IPR033355">
    <property type="entry name" value="TMEM88"/>
</dbReference>
<feature type="region of interest" description="Disordered" evidence="6">
    <location>
        <begin position="253"/>
        <end position="280"/>
    </location>
</feature>
<feature type="transmembrane region" description="Helical" evidence="7">
    <location>
        <begin position="155"/>
        <end position="178"/>
    </location>
</feature>
<evidence type="ECO:0000256" key="3">
    <source>
        <dbReference type="ARBA" id="ARBA00022692"/>
    </source>
</evidence>
<dbReference type="GO" id="GO:0030165">
    <property type="term" value="F:PDZ domain binding"/>
    <property type="evidence" value="ECO:0007669"/>
    <property type="project" value="TreeGrafter"/>
</dbReference>
<dbReference type="Proteomes" id="UP001044222">
    <property type="component" value="Chromosome 8"/>
</dbReference>
<feature type="compositionally biased region" description="Basic and acidic residues" evidence="6">
    <location>
        <begin position="64"/>
        <end position="73"/>
    </location>
</feature>
<comment type="similarity">
    <text evidence="2">Belongs to the TMEM88 family.</text>
</comment>
<comment type="caution">
    <text evidence="8">The sequence shown here is derived from an EMBL/GenBank/DDBJ whole genome shotgun (WGS) entry which is preliminary data.</text>
</comment>
<accession>A0A9D3RZF5</accession>
<evidence type="ECO:0000256" key="6">
    <source>
        <dbReference type="SAM" id="MobiDB-lite"/>
    </source>
</evidence>
<evidence type="ECO:0000256" key="4">
    <source>
        <dbReference type="ARBA" id="ARBA00022989"/>
    </source>
</evidence>
<keyword evidence="5 7" id="KW-0472">Membrane</keyword>
<keyword evidence="4 7" id="KW-1133">Transmembrane helix</keyword>
<dbReference type="GO" id="GO:0005886">
    <property type="term" value="C:plasma membrane"/>
    <property type="evidence" value="ECO:0007669"/>
    <property type="project" value="TreeGrafter"/>
</dbReference>